<evidence type="ECO:0000313" key="1">
    <source>
        <dbReference type="EMBL" id="MBB2163398.1"/>
    </source>
</evidence>
<dbReference type="AlphaFoldDB" id="A0A7W4II90"/>
<evidence type="ECO:0000313" key="2">
    <source>
        <dbReference type="EMBL" id="MBB2192485.1"/>
    </source>
</evidence>
<comment type="caution">
    <text evidence="1">The sequence shown here is derived from an EMBL/GenBank/DDBJ whole genome shotgun (WGS) entry which is preliminary data.</text>
</comment>
<dbReference type="Pfam" id="PF05704">
    <property type="entry name" value="Caps_synth"/>
    <property type="match status" value="1"/>
</dbReference>
<dbReference type="GO" id="GO:0016757">
    <property type="term" value="F:glycosyltransferase activity"/>
    <property type="evidence" value="ECO:0007669"/>
    <property type="project" value="InterPro"/>
</dbReference>
<evidence type="ECO:0008006" key="5">
    <source>
        <dbReference type="Google" id="ProtNLM"/>
    </source>
</evidence>
<keyword evidence="3" id="KW-1185">Reference proteome</keyword>
<evidence type="ECO:0000313" key="4">
    <source>
        <dbReference type="Proteomes" id="UP000561077"/>
    </source>
</evidence>
<dbReference type="RefSeq" id="WP_182972531.1">
    <property type="nucleotide sequence ID" value="NZ_JABEQN010000002.1"/>
</dbReference>
<protein>
    <recommendedName>
        <fullName evidence="5">Mannosyltransferase</fullName>
    </recommendedName>
</protein>
<evidence type="ECO:0000313" key="3">
    <source>
        <dbReference type="Proteomes" id="UP000540490"/>
    </source>
</evidence>
<sequence length="334" mass="38831">MRDNPVSFRVLGMFGGREKAAELSRRLMKKVKKAANFLIYLVLFPLWYRRGAPERTNIDYISFPEKAGGGRPLPRIVWIYWDDPDYPEYIDILVSRIRDLNRDFDVRFLNRKTVTHYIDDYMNAQPGLSAVTRADLIRLELIKRYGGIWIDATSIVFENFSWIEEKFCEGAYNFVGYFSACFTVNPNFPILENWLIAALPEDELICAWLDELKKIVQFGADAYFFHLKARSDYQDILQKIKYPEYFLAYLSCQVAMRQVASLSLHVRDSGQSGLLYHDLVNWVPYRIALMLCASAMPGSPPPLVKITHTERYLINVILKFNLFNRRSFAGLLKG</sequence>
<dbReference type="Gene3D" id="3.90.550.20">
    <property type="match status" value="1"/>
</dbReference>
<dbReference type="InterPro" id="IPR029044">
    <property type="entry name" value="Nucleotide-diphossugar_trans"/>
</dbReference>
<reference evidence="3 4" key="1">
    <citation type="submission" date="2020-04" db="EMBL/GenBank/DDBJ databases">
        <title>Description of novel Gluconacetobacter.</title>
        <authorList>
            <person name="Sombolestani A."/>
        </authorList>
    </citation>
    <scope>NUCLEOTIDE SEQUENCE [LARGE SCALE GENOMIC DNA]</scope>
    <source>
        <strain evidence="2 3">LMG 1728</strain>
        <strain evidence="1 4">LMG 1731</strain>
    </source>
</reference>
<dbReference type="InterPro" id="IPR008441">
    <property type="entry name" value="AfumC-like_glycosyl_Trfase"/>
</dbReference>
<dbReference type="Proteomes" id="UP000540490">
    <property type="component" value="Unassembled WGS sequence"/>
</dbReference>
<gene>
    <name evidence="2" type="ORF">HLH25_02305</name>
    <name evidence="1" type="ORF">HLH26_02395</name>
</gene>
<dbReference type="Proteomes" id="UP000561077">
    <property type="component" value="Unassembled WGS sequence"/>
</dbReference>
<accession>A0A7W4II90</accession>
<proteinExistence type="predicted"/>
<dbReference type="SUPFAM" id="SSF53448">
    <property type="entry name" value="Nucleotide-diphospho-sugar transferases"/>
    <property type="match status" value="1"/>
</dbReference>
<dbReference type="EMBL" id="JABEQN010000002">
    <property type="protein sequence ID" value="MBB2192485.1"/>
    <property type="molecule type" value="Genomic_DNA"/>
</dbReference>
<dbReference type="EMBL" id="JABEQO010000002">
    <property type="protein sequence ID" value="MBB2163398.1"/>
    <property type="molecule type" value="Genomic_DNA"/>
</dbReference>
<organism evidence="1 4">
    <name type="scientific">Gluconacetobacter dulcium</name>
    <dbReference type="NCBI Taxonomy" id="2729096"/>
    <lineage>
        <taxon>Bacteria</taxon>
        <taxon>Pseudomonadati</taxon>
        <taxon>Pseudomonadota</taxon>
        <taxon>Alphaproteobacteria</taxon>
        <taxon>Acetobacterales</taxon>
        <taxon>Acetobacteraceae</taxon>
        <taxon>Gluconacetobacter</taxon>
    </lineage>
</organism>
<name>A0A7W4II90_9PROT</name>